<evidence type="ECO:0000256" key="8">
    <source>
        <dbReference type="ARBA" id="ARBA00023242"/>
    </source>
</evidence>
<dbReference type="Gene3D" id="3.30.230.70">
    <property type="entry name" value="GHMP Kinase, N-terminal domain"/>
    <property type="match status" value="1"/>
</dbReference>
<dbReference type="AlphaFoldDB" id="G8YBH0"/>
<keyword evidence="5" id="KW-0698">rRNA processing</keyword>
<dbReference type="InterPro" id="IPR027408">
    <property type="entry name" value="PNPase/RNase_PH_dom_sf"/>
</dbReference>
<dbReference type="SUPFAM" id="SSF54211">
    <property type="entry name" value="Ribosomal protein S5 domain 2-like"/>
    <property type="match status" value="1"/>
</dbReference>
<dbReference type="GO" id="GO:0000176">
    <property type="term" value="C:nuclear exosome (RNase complex)"/>
    <property type="evidence" value="ECO:0007669"/>
    <property type="project" value="UniProtKB-ARBA"/>
</dbReference>
<sequence>MSTADRRRLLGPIDASPLYSDITPKVHSSVGEAGKSDKEVRKVFIKTGLVSNASGSSYIEASNIIVEVSVFGPRPIRGSFTDRASFSVECKFLPYLKQPQEDLFRGDTHANNNGRQGLTEVEHKISQYVETAFLPCIILEKYPKSTIDVFITVISTGNTTAPSSILNLTNWIVNCSSLALIDSGIEIKDIVTSGHIKYLQSEQRLIVDPLENEEREDALDCLVSFESLKNDEIVGLWIDGNQKLLTEELLSKFIKECSSMSEKIRANFNNYLLKLCEN</sequence>
<keyword evidence="7" id="KW-0694">RNA-binding</keyword>
<dbReference type="GO" id="GO:0000177">
    <property type="term" value="C:cytoplasmic exosome (RNase complex)"/>
    <property type="evidence" value="ECO:0007669"/>
    <property type="project" value="TreeGrafter"/>
</dbReference>
<dbReference type="PANTHER" id="PTHR11953">
    <property type="entry name" value="EXOSOME COMPLEX COMPONENT"/>
    <property type="match status" value="1"/>
</dbReference>
<protein>
    <submittedName>
        <fullName evidence="10">Piso0_002021 protein</fullName>
    </submittedName>
</protein>
<evidence type="ECO:0000256" key="3">
    <source>
        <dbReference type="ARBA" id="ARBA00006678"/>
    </source>
</evidence>
<dbReference type="GO" id="GO:0000467">
    <property type="term" value="P:exonucleolytic trimming to generate mature 3'-end of 5.8S rRNA from tricistronic rRNA transcript (SSU-rRNA, 5.8S rRNA, LSU-rRNA)"/>
    <property type="evidence" value="ECO:0007669"/>
    <property type="project" value="UniProtKB-ARBA"/>
</dbReference>
<gene>
    <name evidence="10" type="primary">Piso0_002021</name>
    <name evidence="10" type="ORF">GNLVRS01_PISO0J02935g</name>
</gene>
<keyword evidence="4" id="KW-0963">Cytoplasm</keyword>
<dbReference type="GO" id="GO:0071028">
    <property type="term" value="P:nuclear mRNA surveillance"/>
    <property type="evidence" value="ECO:0007669"/>
    <property type="project" value="TreeGrafter"/>
</dbReference>
<proteinExistence type="inferred from homology"/>
<evidence type="ECO:0000256" key="2">
    <source>
        <dbReference type="ARBA" id="ARBA00004496"/>
    </source>
</evidence>
<evidence type="ECO:0000313" key="10">
    <source>
        <dbReference type="EMBL" id="CCE82301.1"/>
    </source>
</evidence>
<dbReference type="InterPro" id="IPR020568">
    <property type="entry name" value="Ribosomal_Su5_D2-typ_SF"/>
</dbReference>
<evidence type="ECO:0000256" key="5">
    <source>
        <dbReference type="ARBA" id="ARBA00022552"/>
    </source>
</evidence>
<evidence type="ECO:0000313" key="11">
    <source>
        <dbReference type="Proteomes" id="UP000005222"/>
    </source>
</evidence>
<dbReference type="GO" id="GO:0003723">
    <property type="term" value="F:RNA binding"/>
    <property type="evidence" value="ECO:0007669"/>
    <property type="project" value="UniProtKB-KW"/>
</dbReference>
<comment type="similarity">
    <text evidence="3">Belongs to the RNase PH family.</text>
</comment>
<dbReference type="InterPro" id="IPR050080">
    <property type="entry name" value="RNase_PH"/>
</dbReference>
<dbReference type="InParanoid" id="G8YBH0"/>
<comment type="subcellular location">
    <subcellularLocation>
        <location evidence="2">Cytoplasm</location>
    </subcellularLocation>
    <subcellularLocation>
        <location evidence="1">Nucleus</location>
    </subcellularLocation>
</comment>
<dbReference type="GO" id="GO:0034475">
    <property type="term" value="P:U4 snRNA 3'-end processing"/>
    <property type="evidence" value="ECO:0007669"/>
    <property type="project" value="TreeGrafter"/>
</dbReference>
<dbReference type="Pfam" id="PF01138">
    <property type="entry name" value="RNase_PH"/>
    <property type="match status" value="1"/>
</dbReference>
<keyword evidence="6" id="KW-0271">Exosome</keyword>
<dbReference type="PANTHER" id="PTHR11953:SF2">
    <property type="entry name" value="EXOSOME COMPLEX COMPONENT MTR3"/>
    <property type="match status" value="1"/>
</dbReference>
<dbReference type="InterPro" id="IPR001247">
    <property type="entry name" value="ExoRNase_PH_dom1"/>
</dbReference>
<feature type="domain" description="Exoribonuclease phosphorolytic" evidence="9">
    <location>
        <begin position="39"/>
        <end position="186"/>
    </location>
</feature>
<dbReference type="HOGENOM" id="CLU_078569_0_0_1"/>
<evidence type="ECO:0000256" key="4">
    <source>
        <dbReference type="ARBA" id="ARBA00022490"/>
    </source>
</evidence>
<dbReference type="EMBL" id="FO082050">
    <property type="protein sequence ID" value="CCE82301.1"/>
    <property type="molecule type" value="Genomic_DNA"/>
</dbReference>
<dbReference type="OrthoDB" id="2504340at2759"/>
<evidence type="ECO:0000256" key="7">
    <source>
        <dbReference type="ARBA" id="ARBA00022884"/>
    </source>
</evidence>
<dbReference type="OMA" id="CKFLPHI"/>
<evidence type="ECO:0000259" key="9">
    <source>
        <dbReference type="Pfam" id="PF01138"/>
    </source>
</evidence>
<evidence type="ECO:0000256" key="6">
    <source>
        <dbReference type="ARBA" id="ARBA00022835"/>
    </source>
</evidence>
<keyword evidence="8" id="KW-0539">Nucleus</keyword>
<dbReference type="FunCoup" id="G8YBH0">
    <property type="interactions" value="276"/>
</dbReference>
<dbReference type="eggNOG" id="KOG1068">
    <property type="taxonomic scope" value="Eukaryota"/>
</dbReference>
<reference evidence="10 11" key="1">
    <citation type="journal article" date="2012" name="G3 (Bethesda)">
        <title>Pichia sorbitophila, an interspecies yeast hybrid reveals early steps of genome resolution following polyploidization.</title>
        <authorList>
            <person name="Leh Louis V."/>
            <person name="Despons L."/>
            <person name="Friedrich A."/>
            <person name="Martin T."/>
            <person name="Durrens P."/>
            <person name="Casaregola S."/>
            <person name="Neuveglise C."/>
            <person name="Fairhead C."/>
            <person name="Marck C."/>
            <person name="Cruz J.A."/>
            <person name="Straub M.L."/>
            <person name="Kugler V."/>
            <person name="Sacerdot C."/>
            <person name="Uzunov Z."/>
            <person name="Thierry A."/>
            <person name="Weiss S."/>
            <person name="Bleykasten C."/>
            <person name="De Montigny J."/>
            <person name="Jacques N."/>
            <person name="Jung P."/>
            <person name="Lemaire M."/>
            <person name="Mallet S."/>
            <person name="Morel G."/>
            <person name="Richard G.F."/>
            <person name="Sarkar A."/>
            <person name="Savel G."/>
            <person name="Schacherer J."/>
            <person name="Seret M.L."/>
            <person name="Talla E."/>
            <person name="Samson G."/>
            <person name="Jubin C."/>
            <person name="Poulain J."/>
            <person name="Vacherie B."/>
            <person name="Barbe V."/>
            <person name="Pelletier E."/>
            <person name="Sherman D.J."/>
            <person name="Westhof E."/>
            <person name="Weissenbach J."/>
            <person name="Baret P.V."/>
            <person name="Wincker P."/>
            <person name="Gaillardin C."/>
            <person name="Dujon B."/>
            <person name="Souciet J.L."/>
        </authorList>
    </citation>
    <scope>NUCLEOTIDE SEQUENCE [LARGE SCALE GENOMIC DNA]</scope>
    <source>
        <strain evidence="11">ATCC MYA-4447 / BCRC 22081 / CBS 7064 / NBRC 10061 / NRRL Y-12695</strain>
    </source>
</reference>
<accession>G8YBH0</accession>
<evidence type="ECO:0000256" key="1">
    <source>
        <dbReference type="ARBA" id="ARBA00004123"/>
    </source>
</evidence>
<dbReference type="GO" id="GO:0071038">
    <property type="term" value="P:TRAMP-dependent tRNA surveillance pathway"/>
    <property type="evidence" value="ECO:0007669"/>
    <property type="project" value="UniProtKB-ARBA"/>
</dbReference>
<dbReference type="GO" id="GO:0016075">
    <property type="term" value="P:rRNA catabolic process"/>
    <property type="evidence" value="ECO:0007669"/>
    <property type="project" value="TreeGrafter"/>
</dbReference>
<name>G8YBH0_PICSO</name>
<dbReference type="STRING" id="559304.G8YBH0"/>
<organism evidence="10 11">
    <name type="scientific">Pichia sorbitophila (strain ATCC MYA-4447 / BCRC 22081 / CBS 7064 / NBRC 10061 / NRRL Y-12695)</name>
    <name type="common">Hybrid yeast</name>
    <dbReference type="NCBI Taxonomy" id="559304"/>
    <lineage>
        <taxon>Eukaryota</taxon>
        <taxon>Fungi</taxon>
        <taxon>Dikarya</taxon>
        <taxon>Ascomycota</taxon>
        <taxon>Saccharomycotina</taxon>
        <taxon>Pichiomycetes</taxon>
        <taxon>Debaryomycetaceae</taxon>
        <taxon>Millerozyma</taxon>
    </lineage>
</organism>
<keyword evidence="11" id="KW-1185">Reference proteome</keyword>
<dbReference type="Proteomes" id="UP000005222">
    <property type="component" value="Chromosome J"/>
</dbReference>
<dbReference type="GO" id="GO:0005730">
    <property type="term" value="C:nucleolus"/>
    <property type="evidence" value="ECO:0007669"/>
    <property type="project" value="UniProtKB-ARBA"/>
</dbReference>
<dbReference type="GO" id="GO:0071051">
    <property type="term" value="P:poly(A)-dependent snoRNA 3'-end processing"/>
    <property type="evidence" value="ECO:0007669"/>
    <property type="project" value="TreeGrafter"/>
</dbReference>